<dbReference type="SUPFAM" id="SSF46689">
    <property type="entry name" value="Homeodomain-like"/>
    <property type="match status" value="1"/>
</dbReference>
<dbReference type="Pfam" id="PF21597">
    <property type="entry name" value="TetR_C_43"/>
    <property type="match status" value="1"/>
</dbReference>
<organism evidence="6 7">
    <name type="scientific">Conexibacter arvalis</name>
    <dbReference type="NCBI Taxonomy" id="912552"/>
    <lineage>
        <taxon>Bacteria</taxon>
        <taxon>Bacillati</taxon>
        <taxon>Actinomycetota</taxon>
        <taxon>Thermoleophilia</taxon>
        <taxon>Solirubrobacterales</taxon>
        <taxon>Conexibacteraceae</taxon>
        <taxon>Conexibacter</taxon>
    </lineage>
</organism>
<dbReference type="RefSeq" id="WP_183337871.1">
    <property type="nucleotide sequence ID" value="NZ_JACHNU010000001.1"/>
</dbReference>
<evidence type="ECO:0000256" key="3">
    <source>
        <dbReference type="ARBA" id="ARBA00023163"/>
    </source>
</evidence>
<sequence length="223" mass="24320">MPDRRSRRSDAQRNDRALLRAARAVIARDGARASVAAIAADAGVGVGSLYRRWPSKEKLFEHLLEVANEEWDRIAQEGLAHEDPWEGFAHYFAAAVGFGPGTLGPLAGTVELTPRAAAAARRSDEAVEAIIARARSAGELRADVTAVDVSLLIEQMSRSPLIEQLAQQGRDDLRDAAAHARRRLVAIVLDGLREPAATPLPGPRPAERLLTARWEMVEYRPAR</sequence>
<evidence type="ECO:0000259" key="5">
    <source>
        <dbReference type="PROSITE" id="PS50977"/>
    </source>
</evidence>
<proteinExistence type="predicted"/>
<evidence type="ECO:0000256" key="2">
    <source>
        <dbReference type="ARBA" id="ARBA00023125"/>
    </source>
</evidence>
<keyword evidence="7" id="KW-1185">Reference proteome</keyword>
<gene>
    <name evidence="6" type="ORF">BDZ31_000064</name>
</gene>
<keyword evidence="1" id="KW-0805">Transcription regulation</keyword>
<name>A0A840I889_9ACTN</name>
<keyword evidence="2 4" id="KW-0238">DNA-binding</keyword>
<evidence type="ECO:0000313" key="6">
    <source>
        <dbReference type="EMBL" id="MBB4660491.1"/>
    </source>
</evidence>
<feature type="DNA-binding region" description="H-T-H motif" evidence="4">
    <location>
        <begin position="34"/>
        <end position="53"/>
    </location>
</feature>
<dbReference type="InterPro" id="IPR001647">
    <property type="entry name" value="HTH_TetR"/>
</dbReference>
<dbReference type="GO" id="GO:0003700">
    <property type="term" value="F:DNA-binding transcription factor activity"/>
    <property type="evidence" value="ECO:0007669"/>
    <property type="project" value="TreeGrafter"/>
</dbReference>
<dbReference type="InterPro" id="IPR050109">
    <property type="entry name" value="HTH-type_TetR-like_transc_reg"/>
</dbReference>
<comment type="caution">
    <text evidence="6">The sequence shown here is derived from an EMBL/GenBank/DDBJ whole genome shotgun (WGS) entry which is preliminary data.</text>
</comment>
<dbReference type="GO" id="GO:0000976">
    <property type="term" value="F:transcription cis-regulatory region binding"/>
    <property type="evidence" value="ECO:0007669"/>
    <property type="project" value="TreeGrafter"/>
</dbReference>
<evidence type="ECO:0000313" key="7">
    <source>
        <dbReference type="Proteomes" id="UP000585272"/>
    </source>
</evidence>
<protein>
    <submittedName>
        <fullName evidence="6">AcrR family transcriptional regulator</fullName>
    </submittedName>
</protein>
<dbReference type="InterPro" id="IPR009057">
    <property type="entry name" value="Homeodomain-like_sf"/>
</dbReference>
<dbReference type="EMBL" id="JACHNU010000001">
    <property type="protein sequence ID" value="MBB4660491.1"/>
    <property type="molecule type" value="Genomic_DNA"/>
</dbReference>
<feature type="domain" description="HTH tetR-type" evidence="5">
    <location>
        <begin position="12"/>
        <end position="71"/>
    </location>
</feature>
<dbReference type="PANTHER" id="PTHR30055">
    <property type="entry name" value="HTH-TYPE TRANSCRIPTIONAL REGULATOR RUTR"/>
    <property type="match status" value="1"/>
</dbReference>
<dbReference type="InterPro" id="IPR049445">
    <property type="entry name" value="TetR_SbtR-like_C"/>
</dbReference>
<dbReference type="SUPFAM" id="SSF48498">
    <property type="entry name" value="Tetracyclin repressor-like, C-terminal domain"/>
    <property type="match status" value="1"/>
</dbReference>
<dbReference type="PROSITE" id="PS50977">
    <property type="entry name" value="HTH_TETR_2"/>
    <property type="match status" value="1"/>
</dbReference>
<dbReference type="PRINTS" id="PR00455">
    <property type="entry name" value="HTHTETR"/>
</dbReference>
<keyword evidence="3" id="KW-0804">Transcription</keyword>
<dbReference type="AlphaFoldDB" id="A0A840I889"/>
<dbReference type="PANTHER" id="PTHR30055:SF234">
    <property type="entry name" value="HTH-TYPE TRANSCRIPTIONAL REGULATOR BETI"/>
    <property type="match status" value="1"/>
</dbReference>
<dbReference type="Gene3D" id="1.10.357.10">
    <property type="entry name" value="Tetracycline Repressor, domain 2"/>
    <property type="match status" value="1"/>
</dbReference>
<dbReference type="Proteomes" id="UP000585272">
    <property type="component" value="Unassembled WGS sequence"/>
</dbReference>
<dbReference type="InterPro" id="IPR036271">
    <property type="entry name" value="Tet_transcr_reg_TetR-rel_C_sf"/>
</dbReference>
<reference evidence="6 7" key="1">
    <citation type="submission" date="2020-08" db="EMBL/GenBank/DDBJ databases">
        <title>Genomic Encyclopedia of Archaeal and Bacterial Type Strains, Phase II (KMG-II): from individual species to whole genera.</title>
        <authorList>
            <person name="Goeker M."/>
        </authorList>
    </citation>
    <scope>NUCLEOTIDE SEQUENCE [LARGE SCALE GENOMIC DNA]</scope>
    <source>
        <strain evidence="6 7">DSM 23288</strain>
    </source>
</reference>
<dbReference type="Pfam" id="PF00440">
    <property type="entry name" value="TetR_N"/>
    <property type="match status" value="1"/>
</dbReference>
<evidence type="ECO:0000256" key="4">
    <source>
        <dbReference type="PROSITE-ProRule" id="PRU00335"/>
    </source>
</evidence>
<evidence type="ECO:0000256" key="1">
    <source>
        <dbReference type="ARBA" id="ARBA00023015"/>
    </source>
</evidence>
<accession>A0A840I889</accession>